<dbReference type="OrthoDB" id="341259at2759"/>
<dbReference type="Pfam" id="PF00023">
    <property type="entry name" value="Ank"/>
    <property type="match status" value="1"/>
</dbReference>
<dbReference type="AlphaFoldDB" id="A0A8H7TAL1"/>
<dbReference type="Gene3D" id="1.25.40.20">
    <property type="entry name" value="Ankyrin repeat-containing domain"/>
    <property type="match status" value="2"/>
</dbReference>
<accession>A0A8H7TAL1</accession>
<reference evidence="4" key="1">
    <citation type="submission" date="2021-02" db="EMBL/GenBank/DDBJ databases">
        <title>Genome sequence Cadophora malorum strain M34.</title>
        <authorList>
            <person name="Stefanovic E."/>
            <person name="Vu D."/>
            <person name="Scully C."/>
            <person name="Dijksterhuis J."/>
            <person name="Roader J."/>
            <person name="Houbraken J."/>
        </authorList>
    </citation>
    <scope>NUCLEOTIDE SEQUENCE</scope>
    <source>
        <strain evidence="4">M34</strain>
    </source>
</reference>
<dbReference type="SUPFAM" id="SSF48403">
    <property type="entry name" value="Ankyrin repeat"/>
    <property type="match status" value="1"/>
</dbReference>
<evidence type="ECO:0008006" key="6">
    <source>
        <dbReference type="Google" id="ProtNLM"/>
    </source>
</evidence>
<protein>
    <recommendedName>
        <fullName evidence="6">Ankyrin</fullName>
    </recommendedName>
</protein>
<dbReference type="PROSITE" id="PS50297">
    <property type="entry name" value="ANK_REP_REGION"/>
    <property type="match status" value="2"/>
</dbReference>
<feature type="repeat" description="ANK" evidence="3">
    <location>
        <begin position="147"/>
        <end position="175"/>
    </location>
</feature>
<keyword evidence="5" id="KW-1185">Reference proteome</keyword>
<name>A0A8H7TAL1_9HELO</name>
<dbReference type="InterPro" id="IPR002110">
    <property type="entry name" value="Ankyrin_rpt"/>
</dbReference>
<evidence type="ECO:0000256" key="3">
    <source>
        <dbReference type="PROSITE-ProRule" id="PRU00023"/>
    </source>
</evidence>
<dbReference type="PROSITE" id="PS50088">
    <property type="entry name" value="ANK_REPEAT"/>
    <property type="match status" value="2"/>
</dbReference>
<evidence type="ECO:0000313" key="5">
    <source>
        <dbReference type="Proteomes" id="UP000664132"/>
    </source>
</evidence>
<dbReference type="Pfam" id="PF13637">
    <property type="entry name" value="Ank_4"/>
    <property type="match status" value="1"/>
</dbReference>
<evidence type="ECO:0000256" key="2">
    <source>
        <dbReference type="ARBA" id="ARBA00023043"/>
    </source>
</evidence>
<evidence type="ECO:0000313" key="4">
    <source>
        <dbReference type="EMBL" id="KAG4416349.1"/>
    </source>
</evidence>
<evidence type="ECO:0000256" key="1">
    <source>
        <dbReference type="ARBA" id="ARBA00022737"/>
    </source>
</evidence>
<dbReference type="EMBL" id="JAFJYH010000189">
    <property type="protein sequence ID" value="KAG4416349.1"/>
    <property type="molecule type" value="Genomic_DNA"/>
</dbReference>
<dbReference type="Proteomes" id="UP000664132">
    <property type="component" value="Unassembled WGS sequence"/>
</dbReference>
<proteinExistence type="predicted"/>
<dbReference type="InterPro" id="IPR036770">
    <property type="entry name" value="Ankyrin_rpt-contain_sf"/>
</dbReference>
<keyword evidence="2 3" id="KW-0040">ANK repeat</keyword>
<keyword evidence="1" id="KW-0677">Repeat</keyword>
<gene>
    <name evidence="4" type="ORF">IFR04_010511</name>
</gene>
<dbReference type="SMART" id="SM00248">
    <property type="entry name" value="ANK"/>
    <property type="match status" value="3"/>
</dbReference>
<organism evidence="4 5">
    <name type="scientific">Cadophora malorum</name>
    <dbReference type="NCBI Taxonomy" id="108018"/>
    <lineage>
        <taxon>Eukaryota</taxon>
        <taxon>Fungi</taxon>
        <taxon>Dikarya</taxon>
        <taxon>Ascomycota</taxon>
        <taxon>Pezizomycotina</taxon>
        <taxon>Leotiomycetes</taxon>
        <taxon>Helotiales</taxon>
        <taxon>Ploettnerulaceae</taxon>
        <taxon>Cadophora</taxon>
    </lineage>
</organism>
<dbReference type="PANTHER" id="PTHR24134:SF9">
    <property type="entry name" value="ANKYRIN REPEAT AND SOCS BOX PROTEIN 8"/>
    <property type="match status" value="1"/>
</dbReference>
<feature type="repeat" description="ANK" evidence="3">
    <location>
        <begin position="216"/>
        <end position="242"/>
    </location>
</feature>
<comment type="caution">
    <text evidence="4">The sequence shown here is derived from an EMBL/GenBank/DDBJ whole genome shotgun (WGS) entry which is preliminary data.</text>
</comment>
<dbReference type="PANTHER" id="PTHR24134">
    <property type="entry name" value="ANKYRIN REPEAT-CONTAINING PROTEIN DDB_G0279043"/>
    <property type="match status" value="1"/>
</dbReference>
<sequence length="249" mass="27045">MSTSSNKECGMAFLDACESGDILQVWGIIARGLLSPYSRNEGLRLAVAQGIHPDYIDIVAALQAAGATITHRLRDALHGDDMEQDPAVIRLLFQYGLDPNATQSADFEPADSQVQTGGEPLLNFLTDPACAREFLSRGTDPNATGPRGETSLYCALTNCNVEMAKLLLEYGAMLDPNLLFTTINLRWRGPDTGTRELMTNFLLEEGVDPNQAKSEEWGTPLHLAAFRANRCLVKMLLDAGADRTSVLTG</sequence>